<dbReference type="EMBL" id="LT828648">
    <property type="protein sequence ID" value="SLM50191.1"/>
    <property type="molecule type" value="Genomic_DNA"/>
</dbReference>
<evidence type="ECO:0000313" key="2">
    <source>
        <dbReference type="EMBL" id="SLM50191.1"/>
    </source>
</evidence>
<keyword evidence="2" id="KW-0328">Glycosyltransferase</keyword>
<dbReference type="GO" id="GO:0016757">
    <property type="term" value="F:glycosyltransferase activity"/>
    <property type="evidence" value="ECO:0007669"/>
    <property type="project" value="UniProtKB-KW"/>
</dbReference>
<reference evidence="2 3" key="1">
    <citation type="submission" date="2017-03" db="EMBL/GenBank/DDBJ databases">
        <authorList>
            <person name="Afonso C.L."/>
            <person name="Miller P.J."/>
            <person name="Scott M.A."/>
            <person name="Spackman E."/>
            <person name="Goraichik I."/>
            <person name="Dimitrov K.M."/>
            <person name="Suarez D.L."/>
            <person name="Swayne D.E."/>
        </authorList>
    </citation>
    <scope>NUCLEOTIDE SEQUENCE [LARGE SCALE GENOMIC DNA]</scope>
    <source>
        <strain evidence="2">Genome sequencing of Nitrospira japonica strain NJ11</strain>
    </source>
</reference>
<dbReference type="InterPro" id="IPR028098">
    <property type="entry name" value="Glyco_trans_4-like_N"/>
</dbReference>
<evidence type="ECO:0000313" key="3">
    <source>
        <dbReference type="Proteomes" id="UP000192042"/>
    </source>
</evidence>
<feature type="domain" description="Glycosyltransferase subfamily 4-like N-terminal" evidence="1">
    <location>
        <begin position="18"/>
        <end position="178"/>
    </location>
</feature>
<dbReference type="EC" id="2.4.1.-" evidence="2"/>
<name>A0A1W1IBA1_9BACT</name>
<dbReference type="RefSeq" id="WP_080888320.1">
    <property type="nucleotide sequence ID" value="NZ_LT828648.1"/>
</dbReference>
<accession>A0A1W1IBA1</accession>
<dbReference type="STRING" id="1325564.NSJP_4024"/>
<dbReference type="Pfam" id="PF13692">
    <property type="entry name" value="Glyco_trans_1_4"/>
    <property type="match status" value="1"/>
</dbReference>
<gene>
    <name evidence="2" type="ORF">NSJP_4024</name>
</gene>
<dbReference type="CDD" id="cd03808">
    <property type="entry name" value="GT4_CapM-like"/>
    <property type="match status" value="1"/>
</dbReference>
<protein>
    <submittedName>
        <fullName evidence="2">Putative Glycosyl transferase, group 1</fullName>
        <ecNumber evidence="2">2.4.1.-</ecNumber>
    </submittedName>
</protein>
<dbReference type="Pfam" id="PF13439">
    <property type="entry name" value="Glyco_transf_4"/>
    <property type="match status" value="1"/>
</dbReference>
<dbReference type="OrthoDB" id="9775208at2"/>
<dbReference type="PANTHER" id="PTHR12526">
    <property type="entry name" value="GLYCOSYLTRANSFERASE"/>
    <property type="match status" value="1"/>
</dbReference>
<dbReference type="AlphaFoldDB" id="A0A1W1IBA1"/>
<dbReference type="KEGG" id="nja:NSJP_4024"/>
<keyword evidence="3" id="KW-1185">Reference proteome</keyword>
<keyword evidence="2" id="KW-0808">Transferase</keyword>
<proteinExistence type="predicted"/>
<dbReference type="Proteomes" id="UP000192042">
    <property type="component" value="Chromosome I"/>
</dbReference>
<sequence>MKGCARICHVAVADLWAGAEVQLKVLLSQLARMQGFEHTVILFNEGRLEQEIRRLGVDVKVFPEQRWSGSKLFRELMKEFKAGQYKIVHTHKYKDTILAAPASRMAGIPYVVRTVHGLREPFHGLQSLKMNIYECIERRVHQHCVDAIIAVSPQIEDRLKCECGVERVVCVKNGLDLETFPSPIHRDRKRAELGIDTNTCLIGAVGRLTPVKGLEYLLRAARILVSRQCRVQIAIVGDGSLREALEQQARDLGIVENIVFLGHREDTQELMFALDIFALPSLSEGIPMALLEAMAAGRAIVASRVGGIPEVIRDGVEGYLVEPKDVQGFADRCLQLIESSDLASRLSLSARRRVEQNFSAQGMARQVTSLYDELIKA</sequence>
<dbReference type="SUPFAM" id="SSF53756">
    <property type="entry name" value="UDP-Glycosyltransferase/glycogen phosphorylase"/>
    <property type="match status" value="1"/>
</dbReference>
<organism evidence="2 3">
    <name type="scientific">Nitrospira japonica</name>
    <dbReference type="NCBI Taxonomy" id="1325564"/>
    <lineage>
        <taxon>Bacteria</taxon>
        <taxon>Pseudomonadati</taxon>
        <taxon>Nitrospirota</taxon>
        <taxon>Nitrospiria</taxon>
        <taxon>Nitrospirales</taxon>
        <taxon>Nitrospiraceae</taxon>
        <taxon>Nitrospira</taxon>
    </lineage>
</organism>
<dbReference type="PANTHER" id="PTHR12526:SF637">
    <property type="entry name" value="GLYCOSYLTRANSFERASE EPSF-RELATED"/>
    <property type="match status" value="1"/>
</dbReference>
<dbReference type="Gene3D" id="3.40.50.2000">
    <property type="entry name" value="Glycogen Phosphorylase B"/>
    <property type="match status" value="2"/>
</dbReference>
<evidence type="ECO:0000259" key="1">
    <source>
        <dbReference type="Pfam" id="PF13439"/>
    </source>
</evidence>